<feature type="domain" description="ARID" evidence="4">
    <location>
        <begin position="38"/>
        <end position="129"/>
    </location>
</feature>
<feature type="domain" description="HMG box" evidence="3">
    <location>
        <begin position="281"/>
        <end position="348"/>
    </location>
</feature>
<dbReference type="InterPro" id="IPR036910">
    <property type="entry name" value="HMG_box_dom_sf"/>
</dbReference>
<evidence type="ECO:0000313" key="6">
    <source>
        <dbReference type="Proteomes" id="UP001154282"/>
    </source>
</evidence>
<feature type="DNA-binding region" description="HMG box" evidence="1">
    <location>
        <begin position="281"/>
        <end position="348"/>
    </location>
</feature>
<sequence>MSPAGRKRRVRSGEEGGRGGEVIRKFYPAPLAAHEVVVEDGVAFWSTLRRFHFLMGTTFSIPVIGGKYLDLHVLYIEATKRGGFEKVVAEKKWKEVGSVFRFSRTTTSASFVLRKHYLEILYHYEQVHLFRVQGLIFAEIGKQKASRRRTGGRRSFRKPTVAVLLGSSSAPHPNSVRNSSNPVPAKEPSTFTATGTIETKFESGYIVSMKIGTEILTGVLYHSVVAPSSIVTAQAAPPRGVTTAAALVSFAPRRSRHYGGGGDGGRRRRDSRRRMEDPDYPKSNRSGYNFFFAERHYQLKKTHPKQKRDFTKMIGQAWTNLSAEEKSVYQTIGMKDKERYKRQLKEYHERKKLKLAAEGSPSF</sequence>
<evidence type="ECO:0000256" key="1">
    <source>
        <dbReference type="PROSITE-ProRule" id="PRU00267"/>
    </source>
</evidence>
<dbReference type="PROSITE" id="PS51011">
    <property type="entry name" value="ARID"/>
    <property type="match status" value="1"/>
</dbReference>
<evidence type="ECO:0000259" key="4">
    <source>
        <dbReference type="PROSITE" id="PS51011"/>
    </source>
</evidence>
<dbReference type="SMART" id="SM00501">
    <property type="entry name" value="BRIGHT"/>
    <property type="match status" value="1"/>
</dbReference>
<dbReference type="PANTHER" id="PTHR46691">
    <property type="entry name" value="HIGH MOBILITY GROUP B PROTEIN 9"/>
    <property type="match status" value="1"/>
</dbReference>
<dbReference type="AlphaFoldDB" id="A0AAV0HAI1"/>
<dbReference type="Gene3D" id="1.10.30.10">
    <property type="entry name" value="High mobility group box domain"/>
    <property type="match status" value="1"/>
</dbReference>
<dbReference type="Pfam" id="PF01388">
    <property type="entry name" value="ARID"/>
    <property type="match status" value="1"/>
</dbReference>
<accession>A0AAV0HAI1</accession>
<dbReference type="SUPFAM" id="SSF46774">
    <property type="entry name" value="ARID-like"/>
    <property type="match status" value="1"/>
</dbReference>
<dbReference type="PROSITE" id="PS50118">
    <property type="entry name" value="HMG_BOX_2"/>
    <property type="match status" value="1"/>
</dbReference>
<dbReference type="InterPro" id="IPR036431">
    <property type="entry name" value="ARID_dom_sf"/>
</dbReference>
<dbReference type="InterPro" id="IPR001606">
    <property type="entry name" value="ARID_dom"/>
</dbReference>
<dbReference type="CDD" id="cd16872">
    <property type="entry name" value="ARID_HMGB9-like"/>
    <property type="match status" value="1"/>
</dbReference>
<evidence type="ECO:0000313" key="5">
    <source>
        <dbReference type="EMBL" id="CAI0382311.1"/>
    </source>
</evidence>
<evidence type="ECO:0000256" key="2">
    <source>
        <dbReference type="SAM" id="MobiDB-lite"/>
    </source>
</evidence>
<keyword evidence="6" id="KW-1185">Reference proteome</keyword>
<dbReference type="EMBL" id="CAMGYJ010000002">
    <property type="protein sequence ID" value="CAI0382311.1"/>
    <property type="molecule type" value="Genomic_DNA"/>
</dbReference>
<dbReference type="GO" id="GO:0005634">
    <property type="term" value="C:nucleus"/>
    <property type="evidence" value="ECO:0007669"/>
    <property type="project" value="UniProtKB-UniRule"/>
</dbReference>
<dbReference type="SUPFAM" id="SSF47095">
    <property type="entry name" value="HMG-box"/>
    <property type="match status" value="1"/>
</dbReference>
<dbReference type="InterPro" id="IPR045303">
    <property type="entry name" value="ARID_HMGB9-like"/>
</dbReference>
<evidence type="ECO:0008006" key="7">
    <source>
        <dbReference type="Google" id="ProtNLM"/>
    </source>
</evidence>
<name>A0AAV0HAI1_9ROSI</name>
<dbReference type="Proteomes" id="UP001154282">
    <property type="component" value="Unassembled WGS sequence"/>
</dbReference>
<dbReference type="Pfam" id="PF09011">
    <property type="entry name" value="HMG_box_2"/>
    <property type="match status" value="1"/>
</dbReference>
<comment type="caution">
    <text evidence="5">The sequence shown here is derived from an EMBL/GenBank/DDBJ whole genome shotgun (WGS) entry which is preliminary data.</text>
</comment>
<keyword evidence="1" id="KW-0238">DNA-binding</keyword>
<dbReference type="SMART" id="SM00398">
    <property type="entry name" value="HMG"/>
    <property type="match status" value="1"/>
</dbReference>
<feature type="compositionally biased region" description="Basic and acidic residues" evidence="2">
    <location>
        <begin position="273"/>
        <end position="282"/>
    </location>
</feature>
<reference evidence="5" key="1">
    <citation type="submission" date="2022-08" db="EMBL/GenBank/DDBJ databases">
        <authorList>
            <person name="Gutierrez-Valencia J."/>
        </authorList>
    </citation>
    <scope>NUCLEOTIDE SEQUENCE</scope>
</reference>
<dbReference type="PANTHER" id="PTHR46691:SF1">
    <property type="entry name" value="AT-RICH INTERACTIVE DOMAIN-CONTAINING PROTEIN 2"/>
    <property type="match status" value="1"/>
</dbReference>
<feature type="region of interest" description="Disordered" evidence="2">
    <location>
        <begin position="166"/>
        <end position="190"/>
    </location>
</feature>
<protein>
    <recommendedName>
        <fullName evidence="7">High mobility group B protein 9</fullName>
    </recommendedName>
</protein>
<proteinExistence type="predicted"/>
<evidence type="ECO:0000259" key="3">
    <source>
        <dbReference type="PROSITE" id="PS50118"/>
    </source>
</evidence>
<feature type="region of interest" description="Disordered" evidence="2">
    <location>
        <begin position="254"/>
        <end position="282"/>
    </location>
</feature>
<dbReference type="CDD" id="cd22009">
    <property type="entry name" value="HMG-box_AtHMGB9-like"/>
    <property type="match status" value="1"/>
</dbReference>
<dbReference type="Gene3D" id="1.10.150.60">
    <property type="entry name" value="ARID DNA-binding domain"/>
    <property type="match status" value="1"/>
</dbReference>
<organism evidence="5 6">
    <name type="scientific">Linum tenue</name>
    <dbReference type="NCBI Taxonomy" id="586396"/>
    <lineage>
        <taxon>Eukaryota</taxon>
        <taxon>Viridiplantae</taxon>
        <taxon>Streptophyta</taxon>
        <taxon>Embryophyta</taxon>
        <taxon>Tracheophyta</taxon>
        <taxon>Spermatophyta</taxon>
        <taxon>Magnoliopsida</taxon>
        <taxon>eudicotyledons</taxon>
        <taxon>Gunneridae</taxon>
        <taxon>Pentapetalae</taxon>
        <taxon>rosids</taxon>
        <taxon>fabids</taxon>
        <taxon>Malpighiales</taxon>
        <taxon>Linaceae</taxon>
        <taxon>Linum</taxon>
    </lineage>
</organism>
<feature type="compositionally biased region" description="Polar residues" evidence="2">
    <location>
        <begin position="166"/>
        <end position="182"/>
    </location>
</feature>
<dbReference type="InterPro" id="IPR009071">
    <property type="entry name" value="HMG_box_dom"/>
</dbReference>
<dbReference type="SMART" id="SM01014">
    <property type="entry name" value="ARID"/>
    <property type="match status" value="1"/>
</dbReference>
<dbReference type="GO" id="GO:0003677">
    <property type="term" value="F:DNA binding"/>
    <property type="evidence" value="ECO:0007669"/>
    <property type="project" value="UniProtKB-UniRule"/>
</dbReference>
<keyword evidence="1" id="KW-0539">Nucleus</keyword>
<gene>
    <name evidence="5" type="ORF">LITE_LOCUS3513</name>
</gene>